<dbReference type="Pfam" id="PF01547">
    <property type="entry name" value="SBP_bac_1"/>
    <property type="match status" value="1"/>
</dbReference>
<accession>A0A0G2IX19</accession>
<dbReference type="EMBL" id="JXQG01000003">
    <property type="protein sequence ID" value="KKZ13252.1"/>
    <property type="molecule type" value="Genomic_DNA"/>
</dbReference>
<evidence type="ECO:0000313" key="1">
    <source>
        <dbReference type="EMBL" id="KKZ13252.1"/>
    </source>
</evidence>
<protein>
    <submittedName>
        <fullName evidence="1">ABC transporter substrate-binding protein</fullName>
    </submittedName>
</protein>
<comment type="caution">
    <text evidence="1">The sequence shown here is derived from an EMBL/GenBank/DDBJ whole genome shotgun (WGS) entry which is preliminary data.</text>
</comment>
<organism evidence="1 2">
    <name type="scientific">Candidatus Synechococcus spongiarum SP3</name>
    <dbReference type="NCBI Taxonomy" id="1604020"/>
    <lineage>
        <taxon>Bacteria</taxon>
        <taxon>Bacillati</taxon>
        <taxon>Cyanobacteriota</taxon>
        <taxon>Cyanophyceae</taxon>
        <taxon>Synechococcales</taxon>
        <taxon>Synechococcaceae</taxon>
        <taxon>Synechococcus</taxon>
    </lineage>
</organism>
<dbReference type="InterPro" id="IPR006059">
    <property type="entry name" value="SBP"/>
</dbReference>
<name>A0A0G2IX19_9SYNE</name>
<dbReference type="InterPro" id="IPR050490">
    <property type="entry name" value="Bact_solute-bd_prot1"/>
</dbReference>
<proteinExistence type="predicted"/>
<dbReference type="PATRIC" id="fig|1604020.3.peg.1078"/>
<dbReference type="PANTHER" id="PTHR43649:SF12">
    <property type="entry name" value="DIACETYLCHITOBIOSE BINDING PROTEIN DASA"/>
    <property type="match status" value="1"/>
</dbReference>
<dbReference type="Gene3D" id="3.40.190.10">
    <property type="entry name" value="Periplasmic binding protein-like II"/>
    <property type="match status" value="2"/>
</dbReference>
<dbReference type="PANTHER" id="PTHR43649">
    <property type="entry name" value="ARABINOSE-BINDING PROTEIN-RELATED"/>
    <property type="match status" value="1"/>
</dbReference>
<sequence>MVNLSMPSRHPRPRRGPVWHTALLFPLLLALQACGARPPERQLEVWTLQLSPRFDSYLKGVVEQWEARNPGVDVRWTDLPWGAVEQKLLAAVFARTAPDVVNLNPKFAAKLASQGGLLNLDRRVRPDERERYLEGAWQASTGPMGTFGIPWYLTSRITLVNGELLAAAGYRQPPARWQDLPAFAEAVKNATGRHALFVSVAPEDSAEILESFVQMGVQLLDDQKRAAFATPAGRRAFSFWTDLYRRGLLPREVVSQGHRRAIELYQSGDLALLSTSAAALNSIRTNAPAVAARTRVAPPLTGPDGSANMAVMNLVVPEQSDQPEEAVDFALFLTNPANQYNFAKASGTLPSAGEAMVALERDVRQAQKDLRPGDDGAAQALSAQEVSLRTLERARVLVPADPEIKQLQAVIYDHLQQAMLGQLSAEEAVEAAADEWNRHVQQSR</sequence>
<dbReference type="CDD" id="cd13585">
    <property type="entry name" value="PBP2_TMBP_like"/>
    <property type="match status" value="1"/>
</dbReference>
<dbReference type="AlphaFoldDB" id="A0A0G2IX19"/>
<dbReference type="Proteomes" id="UP000035067">
    <property type="component" value="Unassembled WGS sequence"/>
</dbReference>
<reference evidence="1 2" key="1">
    <citation type="submission" date="2015-01" db="EMBL/GenBank/DDBJ databases">
        <title>Lifestyle Evolution in Cyanobacterial Symbionts of Sponges.</title>
        <authorList>
            <person name="Burgsdorf I."/>
            <person name="Slaby B.M."/>
            <person name="Handley K.M."/>
            <person name="Haber M."/>
            <person name="Blom J."/>
            <person name="Marshall C.W."/>
            <person name="Gilbert J.A."/>
            <person name="Hentschel U."/>
            <person name="Steindler L."/>
        </authorList>
    </citation>
    <scope>NUCLEOTIDE SEQUENCE [LARGE SCALE GENOMIC DNA]</scope>
    <source>
        <strain evidence="1">SP3</strain>
    </source>
</reference>
<dbReference type="SUPFAM" id="SSF53850">
    <property type="entry name" value="Periplasmic binding protein-like II"/>
    <property type="match status" value="1"/>
</dbReference>
<evidence type="ECO:0000313" key="2">
    <source>
        <dbReference type="Proteomes" id="UP000035067"/>
    </source>
</evidence>
<gene>
    <name evidence="1" type="ORF">TE42_01150</name>
</gene>